<dbReference type="EMBL" id="BSET01000001">
    <property type="protein sequence ID" value="GLK00644.1"/>
    <property type="molecule type" value="Genomic_DNA"/>
</dbReference>
<organism evidence="1 2">
    <name type="scientific">Microbacterium keratanolyticum</name>
    <dbReference type="NCBI Taxonomy" id="67574"/>
    <lineage>
        <taxon>Bacteria</taxon>
        <taxon>Bacillati</taxon>
        <taxon>Actinomycetota</taxon>
        <taxon>Actinomycetes</taxon>
        <taxon>Micrococcales</taxon>
        <taxon>Microbacteriaceae</taxon>
        <taxon>Microbacterium</taxon>
    </lineage>
</organism>
<proteinExistence type="predicted"/>
<name>A0A9W6HQ89_9MICO</name>
<dbReference type="Proteomes" id="UP001142325">
    <property type="component" value="Unassembled WGS sequence"/>
</dbReference>
<evidence type="ECO:0000313" key="1">
    <source>
        <dbReference type="EMBL" id="GLK00644.1"/>
    </source>
</evidence>
<reference evidence="1" key="2">
    <citation type="submission" date="2023-01" db="EMBL/GenBank/DDBJ databases">
        <authorList>
            <person name="Sun Q."/>
            <person name="Evtushenko L."/>
        </authorList>
    </citation>
    <scope>NUCLEOTIDE SEQUENCE</scope>
    <source>
        <strain evidence="1">VKM Ac-1958</strain>
    </source>
</reference>
<reference evidence="1" key="1">
    <citation type="journal article" date="2014" name="Int. J. Syst. Evol. Microbiol.">
        <title>Complete genome sequence of Corynebacterium casei LMG S-19264T (=DSM 44701T), isolated from a smear-ripened cheese.</title>
        <authorList>
            <consortium name="US DOE Joint Genome Institute (JGI-PGF)"/>
            <person name="Walter F."/>
            <person name="Albersmeier A."/>
            <person name="Kalinowski J."/>
            <person name="Ruckert C."/>
        </authorList>
    </citation>
    <scope>NUCLEOTIDE SEQUENCE</scope>
    <source>
        <strain evidence="1">VKM Ac-1958</strain>
    </source>
</reference>
<dbReference type="InterPro" id="IPR005501">
    <property type="entry name" value="LamB/YcsF/PxpA-like"/>
</dbReference>
<keyword evidence="2" id="KW-1185">Reference proteome</keyword>
<dbReference type="Gene3D" id="3.20.20.370">
    <property type="entry name" value="Glycoside hydrolase/deacetylase"/>
    <property type="match status" value="1"/>
</dbReference>
<dbReference type="AlphaFoldDB" id="A0A9W6HQ89"/>
<comment type="caution">
    <text evidence="1">The sequence shown here is derived from an EMBL/GenBank/DDBJ whole genome shotgun (WGS) entry which is preliminary data.</text>
</comment>
<dbReference type="InterPro" id="IPR011330">
    <property type="entry name" value="Glyco_hydro/deAcase_b/a-brl"/>
</dbReference>
<dbReference type="NCBIfam" id="NF003814">
    <property type="entry name" value="PRK05406.1-3"/>
    <property type="match status" value="1"/>
</dbReference>
<sequence length="253" mass="26089">MASIDLNSDLGENSPGRIVSDDEGMLKVVTSANVSCGFHAGTPAGIQETLRNAIARGVVIGAHPSYRDFEGFGRTAMDVTGAVLQAEVEEQIATLSTWAAAAGGRVAYVKPHGALYNTIAHDEAQAAAVVAAVCAVDPGLVLLGLAGSLVLERAQRAGLAVAAESFADRGYLPDGRLVPRTERGAVLHDPATVAERMLRLVDTGTIDAVDGTTLPVRADSICVHGDSPGAVAMALEVRRRLDASGVRVAPFAV</sequence>
<dbReference type="PANTHER" id="PTHR30292:SF0">
    <property type="entry name" value="5-OXOPROLINASE SUBUNIT A"/>
    <property type="match status" value="1"/>
</dbReference>
<dbReference type="Pfam" id="PF03746">
    <property type="entry name" value="LamB_YcsF"/>
    <property type="match status" value="1"/>
</dbReference>
<dbReference type="PANTHER" id="PTHR30292">
    <property type="entry name" value="UNCHARACTERIZED PROTEIN YBGL-RELATED"/>
    <property type="match status" value="1"/>
</dbReference>
<dbReference type="NCBIfam" id="NF003816">
    <property type="entry name" value="PRK05406.1-5"/>
    <property type="match status" value="1"/>
</dbReference>
<accession>A0A9W6HQ89</accession>
<dbReference type="RefSeq" id="WP_204938346.1">
    <property type="nucleotide sequence ID" value="NZ_BAAAUM010000001.1"/>
</dbReference>
<dbReference type="SUPFAM" id="SSF88713">
    <property type="entry name" value="Glycoside hydrolase/deacetylase"/>
    <property type="match status" value="1"/>
</dbReference>
<dbReference type="CDD" id="cd10787">
    <property type="entry name" value="LamB_YcsF_like"/>
    <property type="match status" value="1"/>
</dbReference>
<dbReference type="GO" id="GO:0005975">
    <property type="term" value="P:carbohydrate metabolic process"/>
    <property type="evidence" value="ECO:0007669"/>
    <property type="project" value="InterPro"/>
</dbReference>
<evidence type="ECO:0000313" key="2">
    <source>
        <dbReference type="Proteomes" id="UP001142325"/>
    </source>
</evidence>
<gene>
    <name evidence="1" type="ORF">GCM10017596_03590</name>
</gene>
<protein>
    <submittedName>
        <fullName evidence="1">UPF0271 protein</fullName>
    </submittedName>
</protein>